<evidence type="ECO:0000313" key="1">
    <source>
        <dbReference type="EMBL" id="CAI8043503.1"/>
    </source>
</evidence>
<keyword evidence="2" id="KW-1185">Reference proteome</keyword>
<accession>A0AA35T9K3</accession>
<dbReference type="Proteomes" id="UP001174909">
    <property type="component" value="Unassembled WGS sequence"/>
</dbReference>
<proteinExistence type="predicted"/>
<reference evidence="1" key="1">
    <citation type="submission" date="2023-03" db="EMBL/GenBank/DDBJ databases">
        <authorList>
            <person name="Steffen K."/>
            <person name="Cardenas P."/>
        </authorList>
    </citation>
    <scope>NUCLEOTIDE SEQUENCE</scope>
</reference>
<dbReference type="AlphaFoldDB" id="A0AA35T9K3"/>
<evidence type="ECO:0000313" key="2">
    <source>
        <dbReference type="Proteomes" id="UP001174909"/>
    </source>
</evidence>
<name>A0AA35T9K3_GEOBA</name>
<sequence length="264" mass="28940">MVFTATGSCLIKQDSASIVGTPTTDGDSETTYSCVASDNCNYEVHVIGNYESSNGRHGFFTERVAGDTNVIVSVSGESPRPLILVLTSYEPVRWRLSVTSAVIIDRVILSGYYASTVTSSSSNAIRQTETLRDPDNHYGYGTDRGGGRTAELLLYLQQRFGPVSSFSGSYRADRWELNIHRTSGCSFNSNCPVPSAPENGAVNVTGVQPIVARYFTSQFRHLNFEFFQWLVEESMFSAVSDKPPDYHQAVNLPSAHSPPSYSSQ</sequence>
<protein>
    <submittedName>
        <fullName evidence="1">Uncharacterized protein</fullName>
    </submittedName>
</protein>
<organism evidence="1 2">
    <name type="scientific">Geodia barretti</name>
    <name type="common">Barrett's horny sponge</name>
    <dbReference type="NCBI Taxonomy" id="519541"/>
    <lineage>
        <taxon>Eukaryota</taxon>
        <taxon>Metazoa</taxon>
        <taxon>Porifera</taxon>
        <taxon>Demospongiae</taxon>
        <taxon>Heteroscleromorpha</taxon>
        <taxon>Tetractinellida</taxon>
        <taxon>Astrophorina</taxon>
        <taxon>Geodiidae</taxon>
        <taxon>Geodia</taxon>
    </lineage>
</organism>
<comment type="caution">
    <text evidence="1">The sequence shown here is derived from an EMBL/GenBank/DDBJ whole genome shotgun (WGS) entry which is preliminary data.</text>
</comment>
<gene>
    <name evidence="1" type="ORF">GBAR_LOCUS24112</name>
</gene>
<dbReference type="EMBL" id="CASHTH010003331">
    <property type="protein sequence ID" value="CAI8043503.1"/>
    <property type="molecule type" value="Genomic_DNA"/>
</dbReference>